<protein>
    <submittedName>
        <fullName evidence="2">Uncharacterized protein</fullName>
    </submittedName>
</protein>
<gene>
    <name evidence="2" type="ORF">LCGC14_1256940</name>
</gene>
<keyword evidence="1" id="KW-0812">Transmembrane</keyword>
<sequence>MSEATLEDKQPNSPPKEEVNLQFHLYIVIFMVIYYGLF</sequence>
<reference evidence="2" key="1">
    <citation type="journal article" date="2015" name="Nature">
        <title>Complex archaea that bridge the gap between prokaryotes and eukaryotes.</title>
        <authorList>
            <person name="Spang A."/>
            <person name="Saw J.H."/>
            <person name="Jorgensen S.L."/>
            <person name="Zaremba-Niedzwiedzka K."/>
            <person name="Martijn J."/>
            <person name="Lind A.E."/>
            <person name="van Eijk R."/>
            <person name="Schleper C."/>
            <person name="Guy L."/>
            <person name="Ettema T.J."/>
        </authorList>
    </citation>
    <scope>NUCLEOTIDE SEQUENCE</scope>
</reference>
<accession>A0A0F9L1Q7</accession>
<dbReference type="EMBL" id="LAZR01006934">
    <property type="protein sequence ID" value="KKM88624.1"/>
    <property type="molecule type" value="Genomic_DNA"/>
</dbReference>
<keyword evidence="1" id="KW-1133">Transmembrane helix</keyword>
<organism evidence="2">
    <name type="scientific">marine sediment metagenome</name>
    <dbReference type="NCBI Taxonomy" id="412755"/>
    <lineage>
        <taxon>unclassified sequences</taxon>
        <taxon>metagenomes</taxon>
        <taxon>ecological metagenomes</taxon>
    </lineage>
</organism>
<evidence type="ECO:0000256" key="1">
    <source>
        <dbReference type="SAM" id="Phobius"/>
    </source>
</evidence>
<evidence type="ECO:0000313" key="2">
    <source>
        <dbReference type="EMBL" id="KKM88624.1"/>
    </source>
</evidence>
<keyword evidence="1" id="KW-0472">Membrane</keyword>
<dbReference type="AlphaFoldDB" id="A0A0F9L1Q7"/>
<feature type="non-terminal residue" evidence="2">
    <location>
        <position position="38"/>
    </location>
</feature>
<name>A0A0F9L1Q7_9ZZZZ</name>
<proteinExistence type="predicted"/>
<comment type="caution">
    <text evidence="2">The sequence shown here is derived from an EMBL/GenBank/DDBJ whole genome shotgun (WGS) entry which is preliminary data.</text>
</comment>
<feature type="transmembrane region" description="Helical" evidence="1">
    <location>
        <begin position="20"/>
        <end position="37"/>
    </location>
</feature>